<organism evidence="1 2">
    <name type="scientific">Astrephomene gubernaculifera</name>
    <dbReference type="NCBI Taxonomy" id="47775"/>
    <lineage>
        <taxon>Eukaryota</taxon>
        <taxon>Viridiplantae</taxon>
        <taxon>Chlorophyta</taxon>
        <taxon>core chlorophytes</taxon>
        <taxon>Chlorophyceae</taxon>
        <taxon>CS clade</taxon>
        <taxon>Chlamydomonadales</taxon>
        <taxon>Astrephomenaceae</taxon>
        <taxon>Astrephomene</taxon>
    </lineage>
</organism>
<proteinExistence type="predicted"/>
<sequence length="226" mass="24933">MTIIVVRAAATVAQVQAAGHENLGSCVERALSTAQGCTGENLEVKQVLFTDTQAPVANWQQRLVGNQDVTVVAETRGTLPQLVLSMSETLQSVLTRLADHDAQLASGWALRLRNVNAQLLLHACGKQEFRTTTSDCYTKMLEQQDLGLERLAQRMGMDAAAVAQQADDLLTRRNCLTHPGSLEVLEQEVNEVLGHITPALRQMCPQECQFLQAYNDIKCSFPERFR</sequence>
<name>A0AAD3DPW4_9CHLO</name>
<evidence type="ECO:0000313" key="1">
    <source>
        <dbReference type="EMBL" id="GFR45854.1"/>
    </source>
</evidence>
<gene>
    <name evidence="1" type="ORF">Agub_g7189</name>
</gene>
<comment type="caution">
    <text evidence="1">The sequence shown here is derived from an EMBL/GenBank/DDBJ whole genome shotgun (WGS) entry which is preliminary data.</text>
</comment>
<accession>A0AAD3DPW4</accession>
<keyword evidence="2" id="KW-1185">Reference proteome</keyword>
<dbReference type="AlphaFoldDB" id="A0AAD3DPW4"/>
<reference evidence="1 2" key="1">
    <citation type="journal article" date="2021" name="Sci. Rep.">
        <title>Genome sequencing of the multicellular alga Astrephomene provides insights into convergent evolution of germ-soma differentiation.</title>
        <authorList>
            <person name="Yamashita S."/>
            <person name="Yamamoto K."/>
            <person name="Matsuzaki R."/>
            <person name="Suzuki S."/>
            <person name="Yamaguchi H."/>
            <person name="Hirooka S."/>
            <person name="Minakuchi Y."/>
            <person name="Miyagishima S."/>
            <person name="Kawachi M."/>
            <person name="Toyoda A."/>
            <person name="Nozaki H."/>
        </authorList>
    </citation>
    <scope>NUCLEOTIDE SEQUENCE [LARGE SCALE GENOMIC DNA]</scope>
    <source>
        <strain evidence="1 2">NIES-4017</strain>
    </source>
</reference>
<dbReference type="Proteomes" id="UP001054857">
    <property type="component" value="Unassembled WGS sequence"/>
</dbReference>
<evidence type="ECO:0000313" key="2">
    <source>
        <dbReference type="Proteomes" id="UP001054857"/>
    </source>
</evidence>
<protein>
    <submittedName>
        <fullName evidence="1">Uncharacterized protein</fullName>
    </submittedName>
</protein>
<dbReference type="EMBL" id="BMAR01000011">
    <property type="protein sequence ID" value="GFR45854.1"/>
    <property type="molecule type" value="Genomic_DNA"/>
</dbReference>